<evidence type="ECO:0000256" key="7">
    <source>
        <dbReference type="ARBA" id="ARBA00023054"/>
    </source>
</evidence>
<protein>
    <submittedName>
        <fullName evidence="10">Snare protein</fullName>
    </submittedName>
</protein>
<evidence type="ECO:0000256" key="8">
    <source>
        <dbReference type="ARBA" id="ARBA00023136"/>
    </source>
</evidence>
<reference evidence="10 11" key="1">
    <citation type="journal article" date="2011" name="Proc. Natl. Acad. Sci. U.S.A.">
        <title>Genome and transcriptome analyses of the mountain pine beetle-fungal symbiont Grosmannia clavigera, a lodgepole pine pathogen.</title>
        <authorList>
            <person name="DiGuistini S."/>
            <person name="Wang Y."/>
            <person name="Liao N.Y."/>
            <person name="Taylor G."/>
            <person name="Tanguay P."/>
            <person name="Feau N."/>
            <person name="Henrissat B."/>
            <person name="Chan S.K."/>
            <person name="Hesse-Orce U."/>
            <person name="Alamouti S.M."/>
            <person name="Tsui C.K.M."/>
            <person name="Docking R.T."/>
            <person name="Levasseur A."/>
            <person name="Haridas S."/>
            <person name="Robertson G."/>
            <person name="Birol I."/>
            <person name="Holt R.A."/>
            <person name="Marra M.A."/>
            <person name="Hamelin R.C."/>
            <person name="Hirst M."/>
            <person name="Jones S.J.M."/>
            <person name="Bohlmann J."/>
            <person name="Breuil C."/>
        </authorList>
    </citation>
    <scope>NUCLEOTIDE SEQUENCE [LARGE SCALE GENOMIC DNA]</scope>
    <source>
        <strain evidence="11">kw1407 / UAMH 11150</strain>
    </source>
</reference>
<dbReference type="InterPro" id="IPR019529">
    <property type="entry name" value="Syntaxin-18_N"/>
</dbReference>
<evidence type="ECO:0000313" key="11">
    <source>
        <dbReference type="Proteomes" id="UP000007796"/>
    </source>
</evidence>
<dbReference type="RefSeq" id="XP_014168639.1">
    <property type="nucleotide sequence ID" value="XM_014313164.1"/>
</dbReference>
<dbReference type="GeneID" id="25978914"/>
<keyword evidence="8" id="KW-0472">Membrane</keyword>
<feature type="domain" description="SNARE-complex protein Syntaxin-18 N-terminal" evidence="9">
    <location>
        <begin position="5"/>
        <end position="65"/>
    </location>
</feature>
<dbReference type="InParanoid" id="F0XSP3"/>
<name>F0XSP3_GROCL</name>
<evidence type="ECO:0000313" key="10">
    <source>
        <dbReference type="EMBL" id="EFW99156.1"/>
    </source>
</evidence>
<keyword evidence="7" id="KW-0175">Coiled coil</keyword>
<evidence type="ECO:0000256" key="1">
    <source>
        <dbReference type="ARBA" id="ARBA00004211"/>
    </source>
</evidence>
<gene>
    <name evidence="10" type="ORF">CMQ_5577</name>
</gene>
<dbReference type="AlphaFoldDB" id="F0XSP3"/>
<keyword evidence="11" id="KW-1185">Reference proteome</keyword>
<evidence type="ECO:0000256" key="4">
    <source>
        <dbReference type="ARBA" id="ARBA00022692"/>
    </source>
</evidence>
<dbReference type="Gene3D" id="1.20.5.110">
    <property type="match status" value="1"/>
</dbReference>
<accession>F0XSP3</accession>
<dbReference type="GO" id="GO:0005783">
    <property type="term" value="C:endoplasmic reticulum"/>
    <property type="evidence" value="ECO:0007669"/>
    <property type="project" value="TreeGrafter"/>
</dbReference>
<dbReference type="GO" id="GO:0031201">
    <property type="term" value="C:SNARE complex"/>
    <property type="evidence" value="ECO:0007669"/>
    <property type="project" value="TreeGrafter"/>
</dbReference>
<proteinExistence type="inferred from homology"/>
<dbReference type="eggNOG" id="KOG3894">
    <property type="taxonomic scope" value="Eukaryota"/>
</dbReference>
<keyword evidence="6" id="KW-1133">Transmembrane helix</keyword>
<comment type="similarity">
    <text evidence="2">Belongs to the syntaxin family.</text>
</comment>
<dbReference type="PANTHER" id="PTHR15959:SF0">
    <property type="entry name" value="SYNTAXIN-18"/>
    <property type="match status" value="1"/>
</dbReference>
<keyword evidence="3" id="KW-0813">Transport</keyword>
<keyword evidence="5" id="KW-0653">Protein transport</keyword>
<organism evidence="11">
    <name type="scientific">Grosmannia clavigera (strain kw1407 / UAMH 11150)</name>
    <name type="common">Blue stain fungus</name>
    <name type="synonym">Graphiocladiella clavigera</name>
    <dbReference type="NCBI Taxonomy" id="655863"/>
    <lineage>
        <taxon>Eukaryota</taxon>
        <taxon>Fungi</taxon>
        <taxon>Dikarya</taxon>
        <taxon>Ascomycota</taxon>
        <taxon>Pezizomycotina</taxon>
        <taxon>Sordariomycetes</taxon>
        <taxon>Sordariomycetidae</taxon>
        <taxon>Ophiostomatales</taxon>
        <taxon>Ophiostomataceae</taxon>
        <taxon>Leptographium</taxon>
    </lineage>
</organism>
<keyword evidence="4" id="KW-0812">Transmembrane</keyword>
<dbReference type="PANTHER" id="PTHR15959">
    <property type="entry name" value="SYNTAXIN-18"/>
    <property type="match status" value="1"/>
</dbReference>
<evidence type="ECO:0000256" key="6">
    <source>
        <dbReference type="ARBA" id="ARBA00022989"/>
    </source>
</evidence>
<dbReference type="Pfam" id="PF10496">
    <property type="entry name" value="Syntaxin-18_N"/>
    <property type="match status" value="1"/>
</dbReference>
<sequence>MYAADLTAVFDELLKKHGGRPTTGAKGVPDTTSGFLKEAYRINGHIATLSKQLGDIRPAYLSTARPRRIKPRRGDVGGTTTMTGLTDGQREEIDGNAKRLLRDLNASIRGLADAEALHQETQRALVRRRLGGGGMGMRLAGLALLPSHRSAEQAAAEEALGQVAAHRESILWLLRQRLQACGQAQQTMMEARVARMVVETTVAGYGVGGGGGMATATALEQDEKSHDSSPALDTEAGLTQEQLQMFEHDNLDMLKYYETTLDKSLVEISELQSMLVGNLELQSAHVDQMVADSVNTAQNVARGNQELKKALDRPSAARYTFYAASGLCLFVVVWDFFV</sequence>
<evidence type="ECO:0000259" key="9">
    <source>
        <dbReference type="Pfam" id="PF10496"/>
    </source>
</evidence>
<dbReference type="EMBL" id="GL629997">
    <property type="protein sequence ID" value="EFW99156.1"/>
    <property type="molecule type" value="Genomic_DNA"/>
</dbReference>
<evidence type="ECO:0000256" key="2">
    <source>
        <dbReference type="ARBA" id="ARBA00009063"/>
    </source>
</evidence>
<dbReference type="STRING" id="655863.F0XSP3"/>
<comment type="subcellular location">
    <subcellularLocation>
        <location evidence="1">Membrane</location>
        <topology evidence="1">Single-pass type IV membrane protein</topology>
    </subcellularLocation>
</comment>
<dbReference type="Proteomes" id="UP000007796">
    <property type="component" value="Unassembled WGS sequence"/>
</dbReference>
<dbReference type="OrthoDB" id="342981at2759"/>
<evidence type="ECO:0000256" key="3">
    <source>
        <dbReference type="ARBA" id="ARBA00022448"/>
    </source>
</evidence>
<dbReference type="GO" id="GO:0015031">
    <property type="term" value="P:protein transport"/>
    <property type="evidence" value="ECO:0007669"/>
    <property type="project" value="UniProtKB-KW"/>
</dbReference>
<evidence type="ECO:0000256" key="5">
    <source>
        <dbReference type="ARBA" id="ARBA00022927"/>
    </source>
</evidence>
<dbReference type="HOGENOM" id="CLU_047847_1_0_1"/>
<dbReference type="GO" id="GO:0006890">
    <property type="term" value="P:retrograde vesicle-mediated transport, Golgi to endoplasmic reticulum"/>
    <property type="evidence" value="ECO:0007669"/>
    <property type="project" value="TreeGrafter"/>
</dbReference>